<dbReference type="Gene3D" id="3.30.230.10">
    <property type="match status" value="1"/>
</dbReference>
<keyword evidence="2" id="KW-0227">DNA damage</keyword>
<feature type="region of interest" description="Disordered" evidence="3">
    <location>
        <begin position="521"/>
        <end position="548"/>
    </location>
</feature>
<dbReference type="GO" id="GO:0032389">
    <property type="term" value="C:MutLalpha complex"/>
    <property type="evidence" value="ECO:0007669"/>
    <property type="project" value="TreeGrafter"/>
</dbReference>
<keyword evidence="6" id="KW-1185">Reference proteome</keyword>
<dbReference type="GO" id="GO:0030983">
    <property type="term" value="F:mismatched DNA binding"/>
    <property type="evidence" value="ECO:0007669"/>
    <property type="project" value="InterPro"/>
</dbReference>
<dbReference type="GO" id="GO:0005524">
    <property type="term" value="F:ATP binding"/>
    <property type="evidence" value="ECO:0007669"/>
    <property type="project" value="InterPro"/>
</dbReference>
<feature type="region of interest" description="Disordered" evidence="3">
    <location>
        <begin position="353"/>
        <end position="410"/>
    </location>
</feature>
<accession>A0AAV9JXH4</accession>
<evidence type="ECO:0000256" key="3">
    <source>
        <dbReference type="SAM" id="MobiDB-lite"/>
    </source>
</evidence>
<dbReference type="SMART" id="SM01340">
    <property type="entry name" value="DNA_mis_repair"/>
    <property type="match status" value="1"/>
</dbReference>
<feature type="domain" description="DNA mismatch repair protein S5" evidence="4">
    <location>
        <begin position="219"/>
        <end position="343"/>
    </location>
</feature>
<dbReference type="GO" id="GO:0016887">
    <property type="term" value="F:ATP hydrolysis activity"/>
    <property type="evidence" value="ECO:0007669"/>
    <property type="project" value="InterPro"/>
</dbReference>
<dbReference type="SUPFAM" id="SSF54211">
    <property type="entry name" value="Ribosomal protein S5 domain 2-like"/>
    <property type="match status" value="1"/>
</dbReference>
<evidence type="ECO:0000313" key="6">
    <source>
        <dbReference type="Proteomes" id="UP001324427"/>
    </source>
</evidence>
<comment type="similarity">
    <text evidence="1">Belongs to the DNA mismatch repair MutL/HexB family.</text>
</comment>
<dbReference type="Proteomes" id="UP001324427">
    <property type="component" value="Unassembled WGS sequence"/>
</dbReference>
<dbReference type="Pfam" id="PF01119">
    <property type="entry name" value="DNA_mis_repair"/>
    <property type="match status" value="1"/>
</dbReference>
<evidence type="ECO:0000256" key="1">
    <source>
        <dbReference type="ARBA" id="ARBA00006082"/>
    </source>
</evidence>
<evidence type="ECO:0000313" key="5">
    <source>
        <dbReference type="EMBL" id="KAK4550257.1"/>
    </source>
</evidence>
<dbReference type="PANTHER" id="PTHR10073:SF41">
    <property type="entry name" value="MISMATCH REPAIR PROTEIN, PUTATIVE (AFU_ORTHOLOGUE AFUA_8G05820)-RELATED"/>
    <property type="match status" value="1"/>
</dbReference>
<feature type="region of interest" description="Disordered" evidence="3">
    <location>
        <begin position="730"/>
        <end position="765"/>
    </location>
</feature>
<protein>
    <recommendedName>
        <fullName evidence="4">DNA mismatch repair protein S5 domain-containing protein</fullName>
    </recommendedName>
</protein>
<dbReference type="GO" id="GO:0006298">
    <property type="term" value="P:mismatch repair"/>
    <property type="evidence" value="ECO:0007669"/>
    <property type="project" value="InterPro"/>
</dbReference>
<proteinExistence type="inferred from homology"/>
<dbReference type="Gene3D" id="3.30.565.10">
    <property type="entry name" value="Histidine kinase-like ATPase, C-terminal domain"/>
    <property type="match status" value="1"/>
</dbReference>
<sequence>MAIQKLGDTVVRTIGASQVLTDPAALVKELLDNALDAHATSIAIEIHNNTLDIIQVRDNGHGIAPDDRSMVAMPNCTSKLVDINDLKDLGGVSLGFRGQALASAAELSGSLTISTRVEGEQVATALKISQSGEVVGQERASLPVGTTVRITDFIKSSPVRRQVALKNNEKCLKKIKQTLQAYAFARPHVRLSLRVLKAKNDKGNWMYAPKPGGNVEDAAMKIVGSACVSQCTWSVIEEQGFTLQAFLPRSDAEPSKVSSIGAFISIDARPVSAARGTLRQVVKIFRDSLKAANTAFDGVKEPFIYMRIACPSASYDPNIEPAKDDVLFEDPDVVVAAARQLFAGVYPVKEAASARAADDSATQTQQLSRPRPTHDDEDDFVTSLELPKNSVLHQPRQAHEETTDMGQLCTPLPTSDAIGVGMNDEPLARPQRIFRSNMYGCDEEDLEFLDARPPAGHTEADFEELRQARKDVSVSNPWVVAKMNATIRRPVTSQGDCDVPELRTMSEAIAPVSPFRPHQHVNALEEGSPPTPRASSPSPLAHNFHPSDHVPDMRLARDGRVIGSQALPRPQLHMSPALAHRNDFVQSLPEHQPRRQLPSYDYTLGSQAVEPPAGTPLHAIPGASQRPRRSPQEQLTHAQLNRPFVSPVVDQPPRDKVWFDHLEEEGRPRKQKWPYQRRGLDGLVHQGELGDLIDDPRPMTPPRRNRDIRDYVGSVDLTGTESAASLIEGRHYGKASRSRSVGGATLQPCEAGDENSSPTKGMLSSRGFIPASELAAMEARFGPLNKATAEPPPKPRKTGESRALREVSGNATAPVESGDSEEEYRPMTGNRAASRRRRTTEGSTGKVHRTKSSRLPLERIPVGKGMHDITVTMSTSSRDISRSAGKVDDERSLLGWNEPALDAYDAFAAVPDAAELQYLGASLRELLISRVSDGEMVQDVVVLLRDAFAAPAREQADTDAMVE</sequence>
<dbReference type="InterPro" id="IPR020568">
    <property type="entry name" value="Ribosomal_Su5_D2-typ_SF"/>
</dbReference>
<name>A0AAV9JXH4_9PEZI</name>
<dbReference type="InterPro" id="IPR002099">
    <property type="entry name" value="MutL/Mlh/PMS"/>
</dbReference>
<feature type="region of interest" description="Disordered" evidence="3">
    <location>
        <begin position="605"/>
        <end position="649"/>
    </location>
</feature>
<reference evidence="5 6" key="1">
    <citation type="submission" date="2021-11" db="EMBL/GenBank/DDBJ databases">
        <title>Black yeast isolated from Biological Soil Crust.</title>
        <authorList>
            <person name="Kurbessoian T."/>
        </authorList>
    </citation>
    <scope>NUCLEOTIDE SEQUENCE [LARGE SCALE GENOMIC DNA]</scope>
    <source>
        <strain evidence="5 6">CCFEE 5522</strain>
    </source>
</reference>
<dbReference type="InterPro" id="IPR038973">
    <property type="entry name" value="MutL/Mlh/Pms-like"/>
</dbReference>
<dbReference type="AlphaFoldDB" id="A0AAV9JXH4"/>
<organism evidence="5 6">
    <name type="scientific">Oleoguttula mirabilis</name>
    <dbReference type="NCBI Taxonomy" id="1507867"/>
    <lineage>
        <taxon>Eukaryota</taxon>
        <taxon>Fungi</taxon>
        <taxon>Dikarya</taxon>
        <taxon>Ascomycota</taxon>
        <taxon>Pezizomycotina</taxon>
        <taxon>Dothideomycetes</taxon>
        <taxon>Dothideomycetidae</taxon>
        <taxon>Mycosphaerellales</taxon>
        <taxon>Teratosphaeriaceae</taxon>
        <taxon>Oleoguttula</taxon>
    </lineage>
</organism>
<gene>
    <name evidence="5" type="ORF">LTR36_003224</name>
</gene>
<dbReference type="FunFam" id="3.30.565.10:FF:000017">
    <property type="entry name" value="PMS1 homolog 1, mismatch repair system component"/>
    <property type="match status" value="1"/>
</dbReference>
<dbReference type="InterPro" id="IPR014721">
    <property type="entry name" value="Ribsml_uS5_D2-typ_fold_subgr"/>
</dbReference>
<comment type="caution">
    <text evidence="5">The sequence shown here is derived from an EMBL/GenBank/DDBJ whole genome shotgun (WGS) entry which is preliminary data.</text>
</comment>
<dbReference type="PANTHER" id="PTHR10073">
    <property type="entry name" value="DNA MISMATCH REPAIR PROTEIN MLH, PMS, MUTL"/>
    <property type="match status" value="1"/>
</dbReference>
<dbReference type="EMBL" id="JAVFHQ010000002">
    <property type="protein sequence ID" value="KAK4550257.1"/>
    <property type="molecule type" value="Genomic_DNA"/>
</dbReference>
<dbReference type="InterPro" id="IPR013507">
    <property type="entry name" value="DNA_mismatch_S5_2-like"/>
</dbReference>
<dbReference type="NCBIfam" id="TIGR00585">
    <property type="entry name" value="mutl"/>
    <property type="match status" value="1"/>
</dbReference>
<feature type="region of interest" description="Disordered" evidence="3">
    <location>
        <begin position="688"/>
        <end position="707"/>
    </location>
</feature>
<dbReference type="GO" id="GO:0061982">
    <property type="term" value="P:meiosis I cell cycle process"/>
    <property type="evidence" value="ECO:0007669"/>
    <property type="project" value="UniProtKB-ARBA"/>
</dbReference>
<dbReference type="Pfam" id="PF13589">
    <property type="entry name" value="HATPase_c_3"/>
    <property type="match status" value="1"/>
</dbReference>
<feature type="region of interest" description="Disordered" evidence="3">
    <location>
        <begin position="783"/>
        <end position="853"/>
    </location>
</feature>
<dbReference type="InterPro" id="IPR036890">
    <property type="entry name" value="HATPase_C_sf"/>
</dbReference>
<dbReference type="SUPFAM" id="SSF55874">
    <property type="entry name" value="ATPase domain of HSP90 chaperone/DNA topoisomerase II/histidine kinase"/>
    <property type="match status" value="1"/>
</dbReference>
<evidence type="ECO:0000259" key="4">
    <source>
        <dbReference type="SMART" id="SM01340"/>
    </source>
</evidence>
<evidence type="ECO:0000256" key="2">
    <source>
        <dbReference type="ARBA" id="ARBA00022763"/>
    </source>
</evidence>
<dbReference type="GO" id="GO:0140664">
    <property type="term" value="F:ATP-dependent DNA damage sensor activity"/>
    <property type="evidence" value="ECO:0007669"/>
    <property type="project" value="InterPro"/>
</dbReference>